<dbReference type="HOGENOM" id="CLU_2339060_0_0_1"/>
<keyword evidence="2" id="KW-1185">Reference proteome</keyword>
<sequence>SKVTRRPSPCQIGHLWTLELIAGTACNVVVQYLPGEFPAQCRVCMAAEQYLLCILVAACQTVNDKSLEECRNKTVRYGGIVIVLGRRGDDRGLIHKRTHYALDHLENLHFDPAKFLAT</sequence>
<dbReference type="EMBL" id="KI963935">
    <property type="protein sequence ID" value="EUC49038.1"/>
    <property type="molecule type" value="Genomic_DNA"/>
</dbReference>
<dbReference type="Proteomes" id="UP000054032">
    <property type="component" value="Unassembled WGS sequence"/>
</dbReference>
<dbReference type="AlphaFoldDB" id="W6ZGM6"/>
<dbReference type="GeneID" id="19126733"/>
<dbReference type="OrthoDB" id="3677774at2759"/>
<accession>W6ZGM6</accession>
<evidence type="ECO:0000313" key="1">
    <source>
        <dbReference type="EMBL" id="EUC49038.1"/>
    </source>
</evidence>
<protein>
    <submittedName>
        <fullName evidence="1">Uncharacterized protein</fullName>
    </submittedName>
</protein>
<dbReference type="KEGG" id="bor:COCMIDRAFT_85792"/>
<reference evidence="1 2" key="1">
    <citation type="journal article" date="2013" name="PLoS Genet.">
        <title>Comparative genome structure, secondary metabolite, and effector coding capacity across Cochliobolus pathogens.</title>
        <authorList>
            <person name="Condon B.J."/>
            <person name="Leng Y."/>
            <person name="Wu D."/>
            <person name="Bushley K.E."/>
            <person name="Ohm R.A."/>
            <person name="Otillar R."/>
            <person name="Martin J."/>
            <person name="Schackwitz W."/>
            <person name="Grimwood J."/>
            <person name="MohdZainudin N."/>
            <person name="Xue C."/>
            <person name="Wang R."/>
            <person name="Manning V.A."/>
            <person name="Dhillon B."/>
            <person name="Tu Z.J."/>
            <person name="Steffenson B.J."/>
            <person name="Salamov A."/>
            <person name="Sun H."/>
            <person name="Lowry S."/>
            <person name="LaButti K."/>
            <person name="Han J."/>
            <person name="Copeland A."/>
            <person name="Lindquist E."/>
            <person name="Barry K."/>
            <person name="Schmutz J."/>
            <person name="Baker S.E."/>
            <person name="Ciuffetti L.M."/>
            <person name="Grigoriev I.V."/>
            <person name="Zhong S."/>
            <person name="Turgeon B.G."/>
        </authorList>
    </citation>
    <scope>NUCLEOTIDE SEQUENCE [LARGE SCALE GENOMIC DNA]</scope>
    <source>
        <strain evidence="1 2">ATCC 44560</strain>
    </source>
</reference>
<name>W6ZGM6_COCMI</name>
<feature type="non-terminal residue" evidence="1">
    <location>
        <position position="1"/>
    </location>
</feature>
<evidence type="ECO:0000313" key="2">
    <source>
        <dbReference type="Proteomes" id="UP000054032"/>
    </source>
</evidence>
<organism evidence="1 2">
    <name type="scientific">Bipolaris oryzae ATCC 44560</name>
    <dbReference type="NCBI Taxonomy" id="930090"/>
    <lineage>
        <taxon>Eukaryota</taxon>
        <taxon>Fungi</taxon>
        <taxon>Dikarya</taxon>
        <taxon>Ascomycota</taxon>
        <taxon>Pezizomycotina</taxon>
        <taxon>Dothideomycetes</taxon>
        <taxon>Pleosporomycetidae</taxon>
        <taxon>Pleosporales</taxon>
        <taxon>Pleosporineae</taxon>
        <taxon>Pleosporaceae</taxon>
        <taxon>Bipolaris</taxon>
    </lineage>
</organism>
<gene>
    <name evidence="1" type="ORF">COCMIDRAFT_85792</name>
</gene>
<dbReference type="RefSeq" id="XP_007684438.1">
    <property type="nucleotide sequence ID" value="XM_007686248.1"/>
</dbReference>
<proteinExistence type="predicted"/>